<gene>
    <name evidence="2" type="ORF">RZ517_05680</name>
</gene>
<keyword evidence="3" id="KW-1185">Reference proteome</keyword>
<dbReference type="EMBL" id="CP146069">
    <property type="protein sequence ID" value="WWR47659.1"/>
    <property type="molecule type" value="Genomic_DNA"/>
</dbReference>
<evidence type="ECO:0000259" key="1">
    <source>
        <dbReference type="Pfam" id="PF12697"/>
    </source>
</evidence>
<dbReference type="PRINTS" id="PR00111">
    <property type="entry name" value="ABHYDROLASE"/>
</dbReference>
<dbReference type="PANTHER" id="PTHR43798:SF33">
    <property type="entry name" value="HYDROLASE, PUTATIVE (AFU_ORTHOLOGUE AFUA_2G14860)-RELATED"/>
    <property type="match status" value="1"/>
</dbReference>
<dbReference type="PANTHER" id="PTHR43798">
    <property type="entry name" value="MONOACYLGLYCEROL LIPASE"/>
    <property type="match status" value="1"/>
</dbReference>
<dbReference type="GO" id="GO:0016787">
    <property type="term" value="F:hydrolase activity"/>
    <property type="evidence" value="ECO:0007669"/>
    <property type="project" value="UniProtKB-KW"/>
</dbReference>
<name>A0ABZ2HLI8_9RHOB</name>
<dbReference type="Proteomes" id="UP001364156">
    <property type="component" value="Chromosome"/>
</dbReference>
<reference evidence="2 3" key="1">
    <citation type="submission" date="2023-10" db="EMBL/GenBank/DDBJ databases">
        <title>Roseovarius strain S88 nov., isolated from a marine algae.</title>
        <authorList>
            <person name="Lee M.W."/>
            <person name="Lee J.K."/>
            <person name="Kim J.M."/>
            <person name="Choi D.G."/>
            <person name="Baek J.H."/>
            <person name="Bayburt H."/>
            <person name="Jung J.J."/>
            <person name="Han D.M."/>
            <person name="Jeon C.O."/>
        </authorList>
    </citation>
    <scope>NUCLEOTIDE SEQUENCE [LARGE SCALE GENOMIC DNA]</scope>
    <source>
        <strain evidence="2 3">S88</strain>
    </source>
</reference>
<organism evidence="2 3">
    <name type="scientific">Roseovarius phycicola</name>
    <dbReference type="NCBI Taxonomy" id="3080976"/>
    <lineage>
        <taxon>Bacteria</taxon>
        <taxon>Pseudomonadati</taxon>
        <taxon>Pseudomonadota</taxon>
        <taxon>Alphaproteobacteria</taxon>
        <taxon>Rhodobacterales</taxon>
        <taxon>Roseobacteraceae</taxon>
        <taxon>Roseovarius</taxon>
    </lineage>
</organism>
<protein>
    <submittedName>
        <fullName evidence="2">Alpha/beta hydrolase</fullName>
    </submittedName>
</protein>
<dbReference type="InterPro" id="IPR000073">
    <property type="entry name" value="AB_hydrolase_1"/>
</dbReference>
<dbReference type="RefSeq" id="WP_338550491.1">
    <property type="nucleotide sequence ID" value="NZ_CP146069.1"/>
</dbReference>
<evidence type="ECO:0000313" key="2">
    <source>
        <dbReference type="EMBL" id="WWR47659.1"/>
    </source>
</evidence>
<keyword evidence="2" id="KW-0378">Hydrolase</keyword>
<proteinExistence type="predicted"/>
<accession>A0ABZ2HLI8</accession>
<dbReference type="InterPro" id="IPR029058">
    <property type="entry name" value="AB_hydrolase_fold"/>
</dbReference>
<evidence type="ECO:0000313" key="3">
    <source>
        <dbReference type="Proteomes" id="UP001364156"/>
    </source>
</evidence>
<dbReference type="Pfam" id="PF12697">
    <property type="entry name" value="Abhydrolase_6"/>
    <property type="match status" value="1"/>
</dbReference>
<dbReference type="InterPro" id="IPR050266">
    <property type="entry name" value="AB_hydrolase_sf"/>
</dbReference>
<dbReference type="SUPFAM" id="SSF53474">
    <property type="entry name" value="alpha/beta-Hydrolases"/>
    <property type="match status" value="1"/>
</dbReference>
<feature type="domain" description="AB hydrolase-1" evidence="1">
    <location>
        <begin position="4"/>
        <end position="228"/>
    </location>
</feature>
<dbReference type="Gene3D" id="3.40.50.1820">
    <property type="entry name" value="alpha/beta hydrolase"/>
    <property type="match status" value="1"/>
</dbReference>
<sequence>MTPLVLVHGFMGGSDQWEGQMPLGAERQLVCVDLPGFGRHAHLPPIHSITGFAEWVLHEVKANRFDLLGHSMGGMIVQEMVRLAPARIDRLILYGTGAIGELPGRFEPIETSMQRAQADGAQATARRISATWFKKRDAAEAYPACAKIAQASRLPAILAGLEAMRGWSGEDHLPLIQCPTLVLWGDKDRTYAWPQIERLWQSIPHCNLAVVPDAAHAVHLERPKLFNQLIDDFLTHA</sequence>